<proteinExistence type="predicted"/>
<name>A0ABY4KG33_9FLAO</name>
<dbReference type="SMART" id="SM00382">
    <property type="entry name" value="AAA"/>
    <property type="match status" value="1"/>
</dbReference>
<accession>A0ABY4KG33</accession>
<dbReference type="Pfam" id="PF00072">
    <property type="entry name" value="Response_reg"/>
    <property type="match status" value="1"/>
</dbReference>
<evidence type="ECO:0000259" key="4">
    <source>
        <dbReference type="PROSITE" id="PS50045"/>
    </source>
</evidence>
<sequence length="387" mass="43244">MPKILIIEDEAAIRRVLTKILSEENDTYQVEEAEDGLSGVEKIKNEDYDLVLCDIKMPKMDGVEVLEAVKKIKPEIPMVMISGHGDLETALNTMRLGAFDYISKPPDLNRLLNTVRNALDRKQLVVENKILKKKVSKNYEMIGQSEPINHIKEMIEKVAPTDARVLITGPNGTGKELVAHQLHEKSERSAYPIVEVNCAAIPSELIESELFGHVKGAFTSAVKDRAGKFEAADGGTIFLDEIGDMSLAAQAKVLRALQENLVQRVGADKDIKVNVRVIAATNKDLQKEITAGRFREDLYHRLAVILIKVPALNQRRDDIPLLIEHFASKISEEQGNTAKQFSDNAIKLLQEYDWTGNIRELRNVVERLIILGGSEISENDVKMFASK</sequence>
<evidence type="ECO:0000313" key="6">
    <source>
        <dbReference type="EMBL" id="UPQ79320.1"/>
    </source>
</evidence>
<dbReference type="InterPro" id="IPR058031">
    <property type="entry name" value="AAA_lid_NorR"/>
</dbReference>
<feature type="domain" description="Response regulatory" evidence="5">
    <location>
        <begin position="3"/>
        <end position="119"/>
    </location>
</feature>
<keyword evidence="7" id="KW-1185">Reference proteome</keyword>
<organism evidence="6 7">
    <name type="scientific">Flavobacterium azooxidireducens</name>
    <dbReference type="NCBI Taxonomy" id="1871076"/>
    <lineage>
        <taxon>Bacteria</taxon>
        <taxon>Pseudomonadati</taxon>
        <taxon>Bacteroidota</taxon>
        <taxon>Flavobacteriia</taxon>
        <taxon>Flavobacteriales</taxon>
        <taxon>Flavobacteriaceae</taxon>
        <taxon>Flavobacterium</taxon>
    </lineage>
</organism>
<dbReference type="InterPro" id="IPR002078">
    <property type="entry name" value="Sigma_54_int"/>
</dbReference>
<evidence type="ECO:0000256" key="3">
    <source>
        <dbReference type="PROSITE-ProRule" id="PRU00169"/>
    </source>
</evidence>
<evidence type="ECO:0000256" key="2">
    <source>
        <dbReference type="ARBA" id="ARBA00022840"/>
    </source>
</evidence>
<dbReference type="Gene3D" id="3.40.50.300">
    <property type="entry name" value="P-loop containing nucleotide triphosphate hydrolases"/>
    <property type="match status" value="1"/>
</dbReference>
<dbReference type="EMBL" id="CP096205">
    <property type="protein sequence ID" value="UPQ79320.1"/>
    <property type="molecule type" value="Genomic_DNA"/>
</dbReference>
<dbReference type="SUPFAM" id="SSF52172">
    <property type="entry name" value="CheY-like"/>
    <property type="match status" value="1"/>
</dbReference>
<evidence type="ECO:0000259" key="5">
    <source>
        <dbReference type="PROSITE" id="PS50110"/>
    </source>
</evidence>
<keyword evidence="3" id="KW-0597">Phosphoprotein</keyword>
<feature type="domain" description="Sigma-54 factor interaction" evidence="4">
    <location>
        <begin position="141"/>
        <end position="370"/>
    </location>
</feature>
<evidence type="ECO:0000313" key="7">
    <source>
        <dbReference type="Proteomes" id="UP000830583"/>
    </source>
</evidence>
<gene>
    <name evidence="6" type="ORF">M0M57_00420</name>
</gene>
<keyword evidence="1" id="KW-0547">Nucleotide-binding</keyword>
<dbReference type="Pfam" id="PF00158">
    <property type="entry name" value="Sigma54_activat"/>
    <property type="match status" value="1"/>
</dbReference>
<dbReference type="PROSITE" id="PS00676">
    <property type="entry name" value="SIGMA54_INTERACT_2"/>
    <property type="match status" value="1"/>
</dbReference>
<dbReference type="PANTHER" id="PTHR32071">
    <property type="entry name" value="TRANSCRIPTIONAL REGULATORY PROTEIN"/>
    <property type="match status" value="1"/>
</dbReference>
<dbReference type="Gene3D" id="1.10.8.60">
    <property type="match status" value="1"/>
</dbReference>
<dbReference type="SMART" id="SM00448">
    <property type="entry name" value="REC"/>
    <property type="match status" value="1"/>
</dbReference>
<dbReference type="PROSITE" id="PS50045">
    <property type="entry name" value="SIGMA54_INTERACT_4"/>
    <property type="match status" value="1"/>
</dbReference>
<dbReference type="Proteomes" id="UP000830583">
    <property type="component" value="Chromosome"/>
</dbReference>
<evidence type="ECO:0000256" key="1">
    <source>
        <dbReference type="ARBA" id="ARBA00022741"/>
    </source>
</evidence>
<dbReference type="InterPro" id="IPR001789">
    <property type="entry name" value="Sig_transdc_resp-reg_receiver"/>
</dbReference>
<protein>
    <submittedName>
        <fullName evidence="6">Sigma-54 dependent transcriptional regulator</fullName>
    </submittedName>
</protein>
<feature type="modified residue" description="4-aspartylphosphate" evidence="3">
    <location>
        <position position="54"/>
    </location>
</feature>
<dbReference type="SUPFAM" id="SSF52540">
    <property type="entry name" value="P-loop containing nucleoside triphosphate hydrolases"/>
    <property type="match status" value="1"/>
</dbReference>
<dbReference type="InterPro" id="IPR027417">
    <property type="entry name" value="P-loop_NTPase"/>
</dbReference>
<dbReference type="Gene3D" id="3.40.50.2300">
    <property type="match status" value="1"/>
</dbReference>
<dbReference type="InterPro" id="IPR003593">
    <property type="entry name" value="AAA+_ATPase"/>
</dbReference>
<dbReference type="CDD" id="cd00009">
    <property type="entry name" value="AAA"/>
    <property type="match status" value="1"/>
</dbReference>
<reference evidence="6" key="1">
    <citation type="submission" date="2022-04" db="EMBL/GenBank/DDBJ databases">
        <title>Consumption of N2O by Flavobacterium azooxidireducens sp. nov. isolated from Decomposing Leaf Litter of Phragmites australis (Cav.).</title>
        <authorList>
            <person name="Behrendt U."/>
            <person name="Spanner T."/>
            <person name="Augustin J."/>
            <person name="Horn M.A."/>
            <person name="Kolb S."/>
            <person name="Ulrich A."/>
        </authorList>
    </citation>
    <scope>NUCLEOTIDE SEQUENCE</scope>
    <source>
        <strain evidence="6">IGB 4-14</strain>
    </source>
</reference>
<dbReference type="PROSITE" id="PS50110">
    <property type="entry name" value="RESPONSE_REGULATORY"/>
    <property type="match status" value="1"/>
</dbReference>
<dbReference type="Pfam" id="PF25601">
    <property type="entry name" value="AAA_lid_14"/>
    <property type="match status" value="1"/>
</dbReference>
<dbReference type="RefSeq" id="WP_248434360.1">
    <property type="nucleotide sequence ID" value="NZ_CP096205.1"/>
</dbReference>
<dbReference type="InterPro" id="IPR025943">
    <property type="entry name" value="Sigma_54_int_dom_ATP-bd_2"/>
</dbReference>
<keyword evidence="2" id="KW-0067">ATP-binding</keyword>
<dbReference type="InterPro" id="IPR011006">
    <property type="entry name" value="CheY-like_superfamily"/>
</dbReference>